<gene>
    <name evidence="1" type="ORF">Y900_009195</name>
</gene>
<dbReference type="AlphaFoldDB" id="A0A064CFL4"/>
<dbReference type="PANTHER" id="PTHR13617:SF14">
    <property type="entry name" value="PROTEIN ABHD18"/>
    <property type="match status" value="1"/>
</dbReference>
<evidence type="ECO:0000313" key="2">
    <source>
        <dbReference type="Proteomes" id="UP000022835"/>
    </source>
</evidence>
<dbReference type="Proteomes" id="UP000022835">
    <property type="component" value="Unassembled WGS sequence"/>
</dbReference>
<dbReference type="Gene3D" id="3.40.50.1820">
    <property type="entry name" value="alpha/beta hydrolase"/>
    <property type="match status" value="1"/>
</dbReference>
<organism evidence="1 2">
    <name type="scientific">Mycolicibacterium aromaticivorans JS19b1 = JCM 16368</name>
    <dbReference type="NCBI Taxonomy" id="1440774"/>
    <lineage>
        <taxon>Bacteria</taxon>
        <taxon>Bacillati</taxon>
        <taxon>Actinomycetota</taxon>
        <taxon>Actinomycetes</taxon>
        <taxon>Mycobacteriales</taxon>
        <taxon>Mycobacteriaceae</taxon>
        <taxon>Mycolicibacterium</taxon>
    </lineage>
</organism>
<dbReference type="InterPro" id="IPR029058">
    <property type="entry name" value="AB_hydrolase_fold"/>
</dbReference>
<dbReference type="PANTHER" id="PTHR13617">
    <property type="entry name" value="PROTEIN ABHD18"/>
    <property type="match status" value="1"/>
</dbReference>
<dbReference type="STRING" id="1440774.Y900_009195"/>
<dbReference type="eggNOG" id="COG1073">
    <property type="taxonomic scope" value="Bacteria"/>
</dbReference>
<accession>A0A064CFL4</accession>
<dbReference type="SUPFAM" id="SSF53474">
    <property type="entry name" value="alpha/beta-Hydrolases"/>
    <property type="match status" value="1"/>
</dbReference>
<keyword evidence="2" id="KW-1185">Reference proteome</keyword>
<dbReference type="EMBL" id="JALN02000001">
    <property type="protein sequence ID" value="KDE99120.1"/>
    <property type="molecule type" value="Genomic_DNA"/>
</dbReference>
<sequence length="372" mass="39586">MSGMGLSSAHRLATQLGGVLPRSLAALHRSQDWSPLSGRGVRQVAEVALDELVVTGMTLMSPPPRLARPVEDYAGVAAELVDLGVAGVHRAPEPLTVKNIRQVSAGVLSYERMSYDHDPQLVSALAVEGHDGPACAEVVLFRHDDAPRPWLVWVHGAGQGGMSDILVARVGRIHRELGFNVALPVQPGHGPRRDRWPAYPGTDPVANVAGMVRAVSEVRAVLGWIEADSTTIGVSGLSLGSAVAALVAGLDDRVRAVALYTPILGLNGMIARHLHRWGSAADIVGAAMASDIVSDLTSVIDPLALDPLPSPDRRLIVGAWHDQMAYRQSALALHERWGGQLYWHDGGHVGHLFSGAVQAQTEQFLRALTQAP</sequence>
<comment type="caution">
    <text evidence="1">The sequence shown here is derived from an EMBL/GenBank/DDBJ whole genome shotgun (WGS) entry which is preliminary data.</text>
</comment>
<protein>
    <submittedName>
        <fullName evidence="1">Esterase</fullName>
    </submittedName>
</protein>
<reference evidence="1" key="1">
    <citation type="submission" date="2014-05" db="EMBL/GenBank/DDBJ databases">
        <title>Genome sequence of Mycobacterium aromaticivorans strain JS19b1T (= DSM 45407T).</title>
        <authorList>
            <person name="Kwak Y."/>
            <person name="Park G.-S."/>
            <person name="Li Q.X."/>
            <person name="Lee S.-E."/>
            <person name="Shin J.-H."/>
        </authorList>
    </citation>
    <scope>NUCLEOTIDE SEQUENCE [LARGE SCALE GENOMIC DNA]</scope>
    <source>
        <strain evidence="1">JS19b1</strain>
    </source>
</reference>
<proteinExistence type="predicted"/>
<evidence type="ECO:0000313" key="1">
    <source>
        <dbReference type="EMBL" id="KDE99120.1"/>
    </source>
</evidence>
<name>A0A064CFL4_9MYCO</name>